<dbReference type="EMBL" id="PFBL01000008">
    <property type="protein sequence ID" value="PIR83307.1"/>
    <property type="molecule type" value="Genomic_DNA"/>
</dbReference>
<protein>
    <submittedName>
        <fullName evidence="1">Uncharacterized protein</fullName>
    </submittedName>
</protein>
<gene>
    <name evidence="1" type="ORF">COU19_01055</name>
</gene>
<reference evidence="2" key="1">
    <citation type="submission" date="2017-09" db="EMBL/GenBank/DDBJ databases">
        <title>Depth-based differentiation of microbial function through sediment-hosted aquifers and enrichment of novel symbionts in the deep terrestrial subsurface.</title>
        <authorList>
            <person name="Probst A.J."/>
            <person name="Ladd B."/>
            <person name="Jarett J.K."/>
            <person name="Geller-Mcgrath D.E."/>
            <person name="Sieber C.M.K."/>
            <person name="Emerson J.B."/>
            <person name="Anantharaman K."/>
            <person name="Thomas B.C."/>
            <person name="Malmstrom R."/>
            <person name="Stieglmeier M."/>
            <person name="Klingl A."/>
            <person name="Woyke T."/>
            <person name="Ryan C.M."/>
            <person name="Banfield J.F."/>
        </authorList>
    </citation>
    <scope>NUCLEOTIDE SEQUENCE [LARGE SCALE GENOMIC DNA]</scope>
</reference>
<dbReference type="Proteomes" id="UP000230179">
    <property type="component" value="Unassembled WGS sequence"/>
</dbReference>
<name>A0A2H0UA96_9BACT</name>
<evidence type="ECO:0000313" key="1">
    <source>
        <dbReference type="EMBL" id="PIR83307.1"/>
    </source>
</evidence>
<organism evidence="1 2">
    <name type="scientific">Candidatus Kaiserbacteria bacterium CG10_big_fil_rev_8_21_14_0_10_56_12</name>
    <dbReference type="NCBI Taxonomy" id="1974611"/>
    <lineage>
        <taxon>Bacteria</taxon>
        <taxon>Candidatus Kaiseribacteriota</taxon>
    </lineage>
</organism>
<proteinExistence type="predicted"/>
<sequence length="82" mass="9522">MKLPDLDRARSEKSLTFGQFMAAYNEELPASFPRVSAPLLKEFRKLHANLFKAGNRWSLDQHRKKVMDWLTSRSYVSAPELP</sequence>
<accession>A0A2H0UA96</accession>
<evidence type="ECO:0000313" key="2">
    <source>
        <dbReference type="Proteomes" id="UP000230179"/>
    </source>
</evidence>
<dbReference type="AlphaFoldDB" id="A0A2H0UA96"/>
<comment type="caution">
    <text evidence="1">The sequence shown here is derived from an EMBL/GenBank/DDBJ whole genome shotgun (WGS) entry which is preliminary data.</text>
</comment>